<dbReference type="PANTHER" id="PTHR46532">
    <property type="entry name" value="MALE FERTILITY FACTOR KL5"/>
    <property type="match status" value="1"/>
</dbReference>
<dbReference type="GO" id="GO:0051959">
    <property type="term" value="F:dynein light intermediate chain binding"/>
    <property type="evidence" value="ECO:0007669"/>
    <property type="project" value="InterPro"/>
</dbReference>
<name>A0A9D2YST1_NOTFU</name>
<dbReference type="InterPro" id="IPR013594">
    <property type="entry name" value="Dynein_heavy_tail"/>
</dbReference>
<dbReference type="Proteomes" id="UP000822369">
    <property type="component" value="Chromosome 3"/>
</dbReference>
<dbReference type="GO" id="GO:0007018">
    <property type="term" value="P:microtubule-based movement"/>
    <property type="evidence" value="ECO:0007669"/>
    <property type="project" value="InterPro"/>
</dbReference>
<dbReference type="OMA" id="FLDHIWS"/>
<proteinExistence type="predicted"/>
<dbReference type="KEGG" id="nfu:107378680"/>
<evidence type="ECO:0000313" key="3">
    <source>
        <dbReference type="Proteomes" id="UP000822369"/>
    </source>
</evidence>
<comment type="caution">
    <text evidence="2">The sequence shown here is derived from an EMBL/GenBank/DDBJ whole genome shotgun (WGS) entry which is preliminary data.</text>
</comment>
<dbReference type="EMBL" id="JAAVVJ010000003">
    <property type="protein sequence ID" value="KAF7226011.1"/>
    <property type="molecule type" value="Genomic_DNA"/>
</dbReference>
<reference evidence="2" key="1">
    <citation type="submission" date="2020-03" db="EMBL/GenBank/DDBJ databases">
        <title>Intra-Species Differences in Population Size shape Life History and Genome Evolution.</title>
        <authorList>
            <person name="Willemsen D."/>
            <person name="Cui R."/>
            <person name="Valenzano D.R."/>
        </authorList>
    </citation>
    <scope>NUCLEOTIDE SEQUENCE</scope>
    <source>
        <strain evidence="2">GRZ</strain>
        <tissue evidence="2">Whole</tissue>
    </source>
</reference>
<sequence>MSDEESVPSFLEDVRVKFVENKVCGLLTLESQTWRTSAVGEDFQKLLEDFFETEAVVYFSSPNKVVLVASKEVPPDAQNKVLYIHKKRKDVPISCENYRTTLLFGLLSLPPLPQLSRVIEQVCAPLLTHDQNHHTWPNVIRNDVARHIESICSKTSVVQGQILGETVLPMPTAASWKEKAHDHFRMHNNKDRALAHCIETQVINWSHLIQKKLKEDSADFMKTGCKPGPSAELKFWASRRSNLESICHQLHSPVVEMMESMLEVMDSSYHPTIKILIGNVSNALIEAQDIDLYLQPLNEQLSQLENKGFVHMEKYIPALFHTAFLIWTNCQYYQKPARIVVLLQELCNLLIEQASAYLSADLLLRHDPEESLQMVKRVIKALSVFKQCYQTQKERLANQDKSTPWDFPAAMIFSHFSQFFRRMLQLEVRSHLVVTSS</sequence>
<dbReference type="Pfam" id="PF08385">
    <property type="entry name" value="DHC_N1"/>
    <property type="match status" value="1"/>
</dbReference>
<accession>A0A9D2YST1</accession>
<organism evidence="2 3">
    <name type="scientific">Nothobranchius furzeri</name>
    <name type="common">Turquoise killifish</name>
    <dbReference type="NCBI Taxonomy" id="105023"/>
    <lineage>
        <taxon>Eukaryota</taxon>
        <taxon>Metazoa</taxon>
        <taxon>Chordata</taxon>
        <taxon>Craniata</taxon>
        <taxon>Vertebrata</taxon>
        <taxon>Euteleostomi</taxon>
        <taxon>Actinopterygii</taxon>
        <taxon>Neopterygii</taxon>
        <taxon>Teleostei</taxon>
        <taxon>Neoteleostei</taxon>
        <taxon>Acanthomorphata</taxon>
        <taxon>Ovalentaria</taxon>
        <taxon>Atherinomorphae</taxon>
        <taxon>Cyprinodontiformes</taxon>
        <taxon>Nothobranchiidae</taxon>
        <taxon>Nothobranchius</taxon>
    </lineage>
</organism>
<dbReference type="PANTHER" id="PTHR46532:SF11">
    <property type="entry name" value="DYNEIN AXONEMAL HEAVY CHAIN 12"/>
    <property type="match status" value="1"/>
</dbReference>
<evidence type="ECO:0000313" key="2">
    <source>
        <dbReference type="EMBL" id="KAF7226011.1"/>
    </source>
</evidence>
<evidence type="ECO:0000259" key="1">
    <source>
        <dbReference type="Pfam" id="PF08385"/>
    </source>
</evidence>
<dbReference type="InterPro" id="IPR026983">
    <property type="entry name" value="DHC"/>
</dbReference>
<feature type="domain" description="Dynein heavy chain tail" evidence="1">
    <location>
        <begin position="196"/>
        <end position="427"/>
    </location>
</feature>
<protein>
    <submittedName>
        <fullName evidence="2">Axonemal-like</fullName>
    </submittedName>
</protein>
<dbReference type="GO" id="GO:0045505">
    <property type="term" value="F:dynein intermediate chain binding"/>
    <property type="evidence" value="ECO:0007669"/>
    <property type="project" value="InterPro"/>
</dbReference>
<gene>
    <name evidence="2" type="ORF">G4P62_005096</name>
</gene>
<dbReference type="AlphaFoldDB" id="A0A9D2YST1"/>
<dbReference type="GO" id="GO:0005858">
    <property type="term" value="C:axonemal dynein complex"/>
    <property type="evidence" value="ECO:0007669"/>
    <property type="project" value="TreeGrafter"/>
</dbReference>